<feature type="transmembrane region" description="Helical" evidence="2">
    <location>
        <begin position="160"/>
        <end position="180"/>
    </location>
</feature>
<feature type="compositionally biased region" description="Basic and acidic residues" evidence="1">
    <location>
        <begin position="68"/>
        <end position="79"/>
    </location>
</feature>
<dbReference type="RefSeq" id="WP_068099548.1">
    <property type="nucleotide sequence ID" value="NZ_CP135915.1"/>
</dbReference>
<dbReference type="EMBL" id="FOJN01000007">
    <property type="protein sequence ID" value="SFA52334.1"/>
    <property type="molecule type" value="Genomic_DNA"/>
</dbReference>
<evidence type="ECO:0000313" key="3">
    <source>
        <dbReference type="EMBL" id="MBY6321614.1"/>
    </source>
</evidence>
<reference evidence="4 5" key="1">
    <citation type="submission" date="2016-10" db="EMBL/GenBank/DDBJ databases">
        <authorList>
            <person name="de Groot N.N."/>
        </authorList>
    </citation>
    <scope>NUCLEOTIDE SEQUENCE [LARGE SCALE GENOMIC DNA]</scope>
    <source>
        <strain evidence="4 5">DSM 44908</strain>
    </source>
</reference>
<organism evidence="4 5">
    <name type="scientific">Rhodococcoides kroppenstedtii</name>
    <dbReference type="NCBI Taxonomy" id="293050"/>
    <lineage>
        <taxon>Bacteria</taxon>
        <taxon>Bacillati</taxon>
        <taxon>Actinomycetota</taxon>
        <taxon>Actinomycetes</taxon>
        <taxon>Mycobacteriales</taxon>
        <taxon>Nocardiaceae</taxon>
        <taxon>Rhodococcoides</taxon>
    </lineage>
</organism>
<keyword evidence="2" id="KW-1133">Transmembrane helix</keyword>
<accession>A0A1I0TKQ3</accession>
<keyword evidence="6" id="KW-1185">Reference proteome</keyword>
<gene>
    <name evidence="3" type="ORF">HQ605_12325</name>
    <name evidence="4" type="ORF">SAMN05444374_107132</name>
</gene>
<dbReference type="Proteomes" id="UP000182054">
    <property type="component" value="Unassembled WGS sequence"/>
</dbReference>
<evidence type="ECO:0000256" key="1">
    <source>
        <dbReference type="SAM" id="MobiDB-lite"/>
    </source>
</evidence>
<dbReference type="AlphaFoldDB" id="A0A1I0TKQ3"/>
<feature type="transmembrane region" description="Helical" evidence="2">
    <location>
        <begin position="134"/>
        <end position="153"/>
    </location>
</feature>
<keyword evidence="2" id="KW-0472">Membrane</keyword>
<feature type="region of interest" description="Disordered" evidence="1">
    <location>
        <begin position="1"/>
        <end position="28"/>
    </location>
</feature>
<evidence type="ECO:0000313" key="5">
    <source>
        <dbReference type="Proteomes" id="UP000182054"/>
    </source>
</evidence>
<name>A0A1I0TKQ3_9NOCA</name>
<feature type="transmembrane region" description="Helical" evidence="2">
    <location>
        <begin position="210"/>
        <end position="230"/>
    </location>
</feature>
<keyword evidence="2" id="KW-0812">Transmembrane</keyword>
<evidence type="ECO:0000313" key="4">
    <source>
        <dbReference type="EMBL" id="SFA52334.1"/>
    </source>
</evidence>
<feature type="region of interest" description="Disordered" evidence="1">
    <location>
        <begin position="44"/>
        <end position="79"/>
    </location>
</feature>
<reference evidence="3 6" key="2">
    <citation type="submission" date="2020-06" db="EMBL/GenBank/DDBJ databases">
        <title>Taxonomy, biology and ecology of Rhodococcus bacteria occurring in California pistachio and other woody hosts as revealed by genome sequence analyses.</title>
        <authorList>
            <person name="Gai Y."/>
            <person name="Riely B."/>
        </authorList>
    </citation>
    <scope>NUCLEOTIDE SEQUENCE [LARGE SCALE GENOMIC DNA]</scope>
    <source>
        <strain evidence="3 6">BP-284</strain>
    </source>
</reference>
<protein>
    <submittedName>
        <fullName evidence="4">Uncharacterized protein</fullName>
    </submittedName>
</protein>
<sequence>MAPGPEGIPQPFPQPLPQTYPQSYGQGGAFGGAGAFGTAFTPSAPSRAYASPRPESYPSADSVADIGSDPRDERDDDAPRGLLESRYEWIVGMMYSFTDERVVRVLIALFTAGMGVCATLEILFGFGARTQPALGIQIGCGVFAFTAALWWLVISWPRLWTLFVFVVLADIGIVAANLTADMPPEFAIGKTAFLAVLGLVAGIFLDRWMLATHMVLSAGGVTAIIGWKLFTTDVPVLGAMVVWVPVVALTIAIPVLLYTFVRAVRLDQN</sequence>
<dbReference type="GeneID" id="85486054"/>
<feature type="transmembrane region" description="Helical" evidence="2">
    <location>
        <begin position="186"/>
        <end position="205"/>
    </location>
</feature>
<dbReference type="OrthoDB" id="4480449at2"/>
<evidence type="ECO:0000256" key="2">
    <source>
        <dbReference type="SAM" id="Phobius"/>
    </source>
</evidence>
<dbReference type="Proteomes" id="UP001520140">
    <property type="component" value="Unassembled WGS sequence"/>
</dbReference>
<feature type="compositionally biased region" description="Pro residues" evidence="1">
    <location>
        <begin position="1"/>
        <end position="18"/>
    </location>
</feature>
<feature type="transmembrane region" description="Helical" evidence="2">
    <location>
        <begin position="236"/>
        <end position="261"/>
    </location>
</feature>
<proteinExistence type="predicted"/>
<evidence type="ECO:0000313" key="6">
    <source>
        <dbReference type="Proteomes" id="UP001520140"/>
    </source>
</evidence>
<feature type="transmembrane region" description="Helical" evidence="2">
    <location>
        <begin position="102"/>
        <end position="128"/>
    </location>
</feature>
<dbReference type="EMBL" id="JABUKG010000012">
    <property type="protein sequence ID" value="MBY6321614.1"/>
    <property type="molecule type" value="Genomic_DNA"/>
</dbReference>